<dbReference type="PANTHER" id="PTHR10395:SF7">
    <property type="entry name" value="5-HYDROXYISOURATE HYDROLASE"/>
    <property type="match status" value="1"/>
</dbReference>
<dbReference type="NCBIfam" id="TIGR02962">
    <property type="entry name" value="hdxy_isourate"/>
    <property type="match status" value="1"/>
</dbReference>
<dbReference type="InterPro" id="IPR023416">
    <property type="entry name" value="Transthyretin/HIU_hydrolase_d"/>
</dbReference>
<dbReference type="PANTHER" id="PTHR10395">
    <property type="entry name" value="URICASE AND TRANSTHYRETIN-RELATED"/>
    <property type="match status" value="1"/>
</dbReference>
<dbReference type="InterPro" id="IPR023418">
    <property type="entry name" value="Thyroxine_BS"/>
</dbReference>
<feature type="domain" description="Transthyretin/hydroxyisourate hydrolase" evidence="9">
    <location>
        <begin position="5"/>
        <end position="105"/>
    </location>
</feature>
<evidence type="ECO:0000256" key="4">
    <source>
        <dbReference type="ARBA" id="ARBA00011881"/>
    </source>
</evidence>
<gene>
    <name evidence="10" type="primary">uraH</name>
    <name evidence="10" type="ORF">DJ010_14325</name>
</gene>
<dbReference type="GO" id="GO:0006144">
    <property type="term" value="P:purine nucleobase metabolic process"/>
    <property type="evidence" value="ECO:0007669"/>
    <property type="project" value="UniProtKB-KW"/>
</dbReference>
<feature type="binding site" evidence="7">
    <location>
        <position position="7"/>
    </location>
    <ligand>
        <name>substrate</name>
    </ligand>
</feature>
<dbReference type="AlphaFoldDB" id="A0A316TRN4"/>
<comment type="caution">
    <text evidence="10">The sequence shown here is derived from an EMBL/GenBank/DDBJ whole genome shotgun (WGS) entry which is preliminary data.</text>
</comment>
<dbReference type="InterPro" id="IPR014306">
    <property type="entry name" value="Hydroxyisourate_hydrolase"/>
</dbReference>
<reference evidence="10 11" key="1">
    <citation type="submission" date="2018-05" db="EMBL/GenBank/DDBJ databases">
        <title>Nocardioides silvaticus genome.</title>
        <authorList>
            <person name="Li C."/>
            <person name="Wang G."/>
        </authorList>
    </citation>
    <scope>NUCLEOTIDE SEQUENCE [LARGE SCALE GENOMIC DNA]</scope>
    <source>
        <strain evidence="10 11">CCTCC AB 2018079</strain>
    </source>
</reference>
<dbReference type="PROSITE" id="PS00768">
    <property type="entry name" value="TRANSTHYRETIN_1"/>
    <property type="match status" value="1"/>
</dbReference>
<keyword evidence="11" id="KW-1185">Reference proteome</keyword>
<evidence type="ECO:0000256" key="7">
    <source>
        <dbReference type="PIRSR" id="PIRSR600895-51"/>
    </source>
</evidence>
<evidence type="ECO:0000313" key="10">
    <source>
        <dbReference type="EMBL" id="PWN02286.1"/>
    </source>
</evidence>
<comment type="catalytic activity">
    <reaction evidence="1 8">
        <text>5-hydroxyisourate + H2O = 5-hydroxy-2-oxo-4-ureido-2,5-dihydro-1H-imidazole-5-carboxylate + H(+)</text>
        <dbReference type="Rhea" id="RHEA:23736"/>
        <dbReference type="ChEBI" id="CHEBI:15377"/>
        <dbReference type="ChEBI" id="CHEBI:15378"/>
        <dbReference type="ChEBI" id="CHEBI:18072"/>
        <dbReference type="ChEBI" id="CHEBI:58639"/>
        <dbReference type="EC" id="3.5.2.17"/>
    </reaction>
</comment>
<evidence type="ECO:0000256" key="3">
    <source>
        <dbReference type="ARBA" id="ARBA00009850"/>
    </source>
</evidence>
<dbReference type="EMBL" id="QGDD01000006">
    <property type="protein sequence ID" value="PWN02286.1"/>
    <property type="molecule type" value="Genomic_DNA"/>
</dbReference>
<dbReference type="InterPro" id="IPR036817">
    <property type="entry name" value="Transthyretin/HIU_hydrolase_sf"/>
</dbReference>
<comment type="similarity">
    <text evidence="3 8">Belongs to the transthyretin family. 5-hydroxyisourate hydrolase subfamily.</text>
</comment>
<proteinExistence type="inferred from homology"/>
<dbReference type="Gene3D" id="2.60.40.180">
    <property type="entry name" value="Transthyretin/hydroxyisourate hydrolase domain"/>
    <property type="match status" value="1"/>
</dbReference>
<feature type="binding site" evidence="7">
    <location>
        <position position="42"/>
    </location>
    <ligand>
        <name>substrate</name>
    </ligand>
</feature>
<keyword evidence="6 8" id="KW-0378">Hydrolase</keyword>
<dbReference type="Pfam" id="PF00576">
    <property type="entry name" value="Transthyretin"/>
    <property type="match status" value="1"/>
</dbReference>
<dbReference type="SUPFAM" id="SSF49472">
    <property type="entry name" value="Transthyretin (synonym: prealbumin)"/>
    <property type="match status" value="1"/>
</dbReference>
<dbReference type="RefSeq" id="WP_109694904.1">
    <property type="nucleotide sequence ID" value="NZ_QGDD01000006.1"/>
</dbReference>
<evidence type="ECO:0000259" key="9">
    <source>
        <dbReference type="Pfam" id="PF00576"/>
    </source>
</evidence>
<dbReference type="InterPro" id="IPR000895">
    <property type="entry name" value="Transthyretin/HIU_hydrolase"/>
</dbReference>
<feature type="binding site" evidence="7">
    <location>
        <position position="103"/>
    </location>
    <ligand>
        <name>substrate</name>
    </ligand>
</feature>
<evidence type="ECO:0000313" key="11">
    <source>
        <dbReference type="Proteomes" id="UP000245507"/>
    </source>
</evidence>
<dbReference type="PRINTS" id="PR00189">
    <property type="entry name" value="TRNSTHYRETIN"/>
</dbReference>
<comment type="subunit">
    <text evidence="4 8">Homotetramer.</text>
</comment>
<dbReference type="OrthoDB" id="9792386at2"/>
<comment type="function">
    <text evidence="2">Catalyzes the hydrolysis of 5-hydroxyisourate (HIU) to 2-oxo-4-hydroxy-4-carboxy-5-ureidoimidazoline (OHCU).</text>
</comment>
<protein>
    <recommendedName>
        <fullName evidence="8">5-hydroxyisourate hydrolase</fullName>
        <shortName evidence="8">HIU hydrolase</shortName>
        <shortName evidence="8">HIUHase</shortName>
        <ecNumber evidence="8">3.5.2.17</ecNumber>
    </recommendedName>
</protein>
<evidence type="ECO:0000256" key="8">
    <source>
        <dbReference type="RuleBase" id="RU361270"/>
    </source>
</evidence>
<keyword evidence="5 8" id="KW-0659">Purine metabolism</keyword>
<evidence type="ECO:0000256" key="5">
    <source>
        <dbReference type="ARBA" id="ARBA00022631"/>
    </source>
</evidence>
<organism evidence="10 11">
    <name type="scientific">Nocardioides silvaticus</name>
    <dbReference type="NCBI Taxonomy" id="2201891"/>
    <lineage>
        <taxon>Bacteria</taxon>
        <taxon>Bacillati</taxon>
        <taxon>Actinomycetota</taxon>
        <taxon>Actinomycetes</taxon>
        <taxon>Propionibacteriales</taxon>
        <taxon>Nocardioidaceae</taxon>
        <taxon>Nocardioides</taxon>
    </lineage>
</organism>
<dbReference type="Proteomes" id="UP000245507">
    <property type="component" value="Unassembled WGS sequence"/>
</dbReference>
<sequence>MSTCSTHVLDAARGRPASGVFVTLSDADGNQIGAATTDVGGRARFDPDLGPGVYELTFATGQWFEEQDRETWYPVVTLPFTVVEGETHYHVALLLSPFAYTTYRGS</sequence>
<accession>A0A316TRN4</accession>
<evidence type="ECO:0000256" key="1">
    <source>
        <dbReference type="ARBA" id="ARBA00001043"/>
    </source>
</evidence>
<name>A0A316TRN4_9ACTN</name>
<dbReference type="GO" id="GO:0033971">
    <property type="term" value="F:hydroxyisourate hydrolase activity"/>
    <property type="evidence" value="ECO:0007669"/>
    <property type="project" value="UniProtKB-EC"/>
</dbReference>
<evidence type="ECO:0000256" key="6">
    <source>
        <dbReference type="ARBA" id="ARBA00022801"/>
    </source>
</evidence>
<dbReference type="EC" id="3.5.2.17" evidence="8"/>
<evidence type="ECO:0000256" key="2">
    <source>
        <dbReference type="ARBA" id="ARBA00002704"/>
    </source>
</evidence>